<evidence type="ECO:0000313" key="9">
    <source>
        <dbReference type="Proteomes" id="UP000799118"/>
    </source>
</evidence>
<dbReference type="GO" id="GO:0006351">
    <property type="term" value="P:DNA-templated transcription"/>
    <property type="evidence" value="ECO:0007669"/>
    <property type="project" value="InterPro"/>
</dbReference>
<keyword evidence="9" id="KW-1185">Reference proteome</keyword>
<dbReference type="Proteomes" id="UP000799118">
    <property type="component" value="Unassembled WGS sequence"/>
</dbReference>
<keyword evidence="3" id="KW-0805">Transcription regulation</keyword>
<accession>A0A6A4I792</accession>
<dbReference type="Gene3D" id="4.10.240.10">
    <property type="entry name" value="Zn(2)-C6 fungal-type DNA-binding domain"/>
    <property type="match status" value="1"/>
</dbReference>
<dbReference type="InterPro" id="IPR050815">
    <property type="entry name" value="TF_fung"/>
</dbReference>
<organism evidence="8 9">
    <name type="scientific">Gymnopus androsaceus JB14</name>
    <dbReference type="NCBI Taxonomy" id="1447944"/>
    <lineage>
        <taxon>Eukaryota</taxon>
        <taxon>Fungi</taxon>
        <taxon>Dikarya</taxon>
        <taxon>Basidiomycota</taxon>
        <taxon>Agaricomycotina</taxon>
        <taxon>Agaricomycetes</taxon>
        <taxon>Agaricomycetidae</taxon>
        <taxon>Agaricales</taxon>
        <taxon>Marasmiineae</taxon>
        <taxon>Omphalotaceae</taxon>
        <taxon>Gymnopus</taxon>
    </lineage>
</organism>
<sequence>MSSEEIVGSGSSSATTSAPYVPKRRNLHRGKACRNCRIRKSKCDGQRPSCSQCVRQKKNGAILECIYEPVPKSKKQTLEETIHRLETRIHQLEPPEPEGDTLILDATGLSLPSSSSSETDTTLNGDIIKSLVNLPYGPTYSLNSPSSSFDASVIGDTFQEEPPRETAMSLMQAFLPHAQSFGFFLNISRFCESASFSLPLGHYSRPHPGLLSTVYHIGFYLSNHPSKGSDMSCVYISRALLHVANLLCSSHPFRILHGIQAEVLLSMYFFRTGRIMEGKYHMNSAVSLAMCSGFHKLGSREATVGSLHMDDLAVSQPQVELVASLASSSSDSMSPIDVVYEGEKIDAFWMTFALANCWSVSMGSVSSMVFECNGSNVDTPWPLDDYTSLSDLLHVSFETHRGLGTVQYFLKQIPNLPTTRSPSALELYAKSSILLEQATSIASSYHPDLLSDEGLRFSRSFKWLDSFIDDWRNKQLSPLESISASSPEFMTLWATHTITNVATINLHSVFGTAKREKSLMAAQRCVELVQQVMVNKHSLRFVLGLGGDYDSDEQQLPVVNPFFGPLLTTVCQVLIEEIVRVRGVGAELPPTSSSSVWSVHNRSEGYSEELSTMLKEVFTAMEVFGMTCPLIRYQLSKLRDTYRTG</sequence>
<dbReference type="GO" id="GO:0000981">
    <property type="term" value="F:DNA-binding transcription factor activity, RNA polymerase II-specific"/>
    <property type="evidence" value="ECO:0007669"/>
    <property type="project" value="InterPro"/>
</dbReference>
<dbReference type="InterPro" id="IPR036864">
    <property type="entry name" value="Zn2-C6_fun-type_DNA-bd_sf"/>
</dbReference>
<keyword evidence="2" id="KW-0479">Metal-binding</keyword>
<dbReference type="Pfam" id="PF00172">
    <property type="entry name" value="Zn_clus"/>
    <property type="match status" value="1"/>
</dbReference>
<dbReference type="GO" id="GO:0003677">
    <property type="term" value="F:DNA binding"/>
    <property type="evidence" value="ECO:0007669"/>
    <property type="project" value="InterPro"/>
</dbReference>
<dbReference type="AlphaFoldDB" id="A0A6A4I792"/>
<evidence type="ECO:0000256" key="5">
    <source>
        <dbReference type="ARBA" id="ARBA00023242"/>
    </source>
</evidence>
<dbReference type="PROSITE" id="PS50048">
    <property type="entry name" value="ZN2_CY6_FUNGAL_2"/>
    <property type="match status" value="1"/>
</dbReference>
<evidence type="ECO:0000313" key="8">
    <source>
        <dbReference type="EMBL" id="KAE9405723.1"/>
    </source>
</evidence>
<feature type="domain" description="Zn(2)-C6 fungal-type" evidence="7">
    <location>
        <begin position="32"/>
        <end position="67"/>
    </location>
</feature>
<dbReference type="PANTHER" id="PTHR47338:SF29">
    <property type="entry name" value="ZN(2)-C6 FUNGAL-TYPE DOMAIN-CONTAINING PROTEIN"/>
    <property type="match status" value="1"/>
</dbReference>
<evidence type="ECO:0000256" key="3">
    <source>
        <dbReference type="ARBA" id="ARBA00023015"/>
    </source>
</evidence>
<proteinExistence type="predicted"/>
<dbReference type="EMBL" id="ML769407">
    <property type="protein sequence ID" value="KAE9405723.1"/>
    <property type="molecule type" value="Genomic_DNA"/>
</dbReference>
<feature type="compositionally biased region" description="Low complexity" evidence="6">
    <location>
        <begin position="1"/>
        <end position="18"/>
    </location>
</feature>
<protein>
    <recommendedName>
        <fullName evidence="7">Zn(2)-C6 fungal-type domain-containing protein</fullName>
    </recommendedName>
</protein>
<dbReference type="Pfam" id="PF04082">
    <property type="entry name" value="Fungal_trans"/>
    <property type="match status" value="1"/>
</dbReference>
<evidence type="ECO:0000259" key="7">
    <source>
        <dbReference type="PROSITE" id="PS50048"/>
    </source>
</evidence>
<name>A0A6A4I792_9AGAR</name>
<dbReference type="CDD" id="cd00067">
    <property type="entry name" value="GAL4"/>
    <property type="match status" value="1"/>
</dbReference>
<dbReference type="SMART" id="SM00066">
    <property type="entry name" value="GAL4"/>
    <property type="match status" value="1"/>
</dbReference>
<evidence type="ECO:0000256" key="1">
    <source>
        <dbReference type="ARBA" id="ARBA00004123"/>
    </source>
</evidence>
<dbReference type="OrthoDB" id="2943660at2759"/>
<dbReference type="InterPro" id="IPR007219">
    <property type="entry name" value="XnlR_reg_dom"/>
</dbReference>
<dbReference type="SUPFAM" id="SSF57701">
    <property type="entry name" value="Zn2/Cys6 DNA-binding domain"/>
    <property type="match status" value="1"/>
</dbReference>
<evidence type="ECO:0000256" key="2">
    <source>
        <dbReference type="ARBA" id="ARBA00022723"/>
    </source>
</evidence>
<comment type="subcellular location">
    <subcellularLocation>
        <location evidence="1">Nucleus</location>
    </subcellularLocation>
</comment>
<gene>
    <name evidence="8" type="ORF">BT96DRAFT_315909</name>
</gene>
<dbReference type="CDD" id="cd12148">
    <property type="entry name" value="fungal_TF_MHR"/>
    <property type="match status" value="1"/>
</dbReference>
<evidence type="ECO:0000256" key="6">
    <source>
        <dbReference type="SAM" id="MobiDB-lite"/>
    </source>
</evidence>
<dbReference type="InterPro" id="IPR001138">
    <property type="entry name" value="Zn2Cys6_DnaBD"/>
</dbReference>
<dbReference type="GO" id="GO:0005634">
    <property type="term" value="C:nucleus"/>
    <property type="evidence" value="ECO:0007669"/>
    <property type="project" value="UniProtKB-SubCell"/>
</dbReference>
<reference evidence="8" key="1">
    <citation type="journal article" date="2019" name="Environ. Microbiol.">
        <title>Fungal ecological strategies reflected in gene transcription - a case study of two litter decomposers.</title>
        <authorList>
            <person name="Barbi F."/>
            <person name="Kohler A."/>
            <person name="Barry K."/>
            <person name="Baskaran P."/>
            <person name="Daum C."/>
            <person name="Fauchery L."/>
            <person name="Ihrmark K."/>
            <person name="Kuo A."/>
            <person name="LaButti K."/>
            <person name="Lipzen A."/>
            <person name="Morin E."/>
            <person name="Grigoriev I.V."/>
            <person name="Henrissat B."/>
            <person name="Lindahl B."/>
            <person name="Martin F."/>
        </authorList>
    </citation>
    <scope>NUCLEOTIDE SEQUENCE</scope>
    <source>
        <strain evidence="8">JB14</strain>
    </source>
</reference>
<dbReference type="GO" id="GO:0008270">
    <property type="term" value="F:zinc ion binding"/>
    <property type="evidence" value="ECO:0007669"/>
    <property type="project" value="InterPro"/>
</dbReference>
<dbReference type="PANTHER" id="PTHR47338">
    <property type="entry name" value="ZN(II)2CYS6 TRANSCRIPTION FACTOR (EUROFUNG)-RELATED"/>
    <property type="match status" value="1"/>
</dbReference>
<keyword evidence="4" id="KW-0804">Transcription</keyword>
<feature type="region of interest" description="Disordered" evidence="6">
    <location>
        <begin position="1"/>
        <end position="23"/>
    </location>
</feature>
<evidence type="ECO:0000256" key="4">
    <source>
        <dbReference type="ARBA" id="ARBA00023163"/>
    </source>
</evidence>
<keyword evidence="5" id="KW-0539">Nucleus</keyword>